<dbReference type="InterPro" id="IPR009389">
    <property type="entry name" value="DUF1045"/>
</dbReference>
<dbReference type="Proteomes" id="UP000305095">
    <property type="component" value="Unassembled WGS sequence"/>
</dbReference>
<name>A0A4U6S7F5_BRAEL</name>
<organism evidence="1 2">
    <name type="scientific">Bradyrhizobium elkanii</name>
    <dbReference type="NCBI Taxonomy" id="29448"/>
    <lineage>
        <taxon>Bacteria</taxon>
        <taxon>Pseudomonadati</taxon>
        <taxon>Pseudomonadota</taxon>
        <taxon>Alphaproteobacteria</taxon>
        <taxon>Hyphomicrobiales</taxon>
        <taxon>Nitrobacteraceae</taxon>
        <taxon>Bradyrhizobium</taxon>
    </lineage>
</organism>
<evidence type="ECO:0000313" key="2">
    <source>
        <dbReference type="Proteomes" id="UP000305095"/>
    </source>
</evidence>
<dbReference type="EMBL" id="SZZP01000003">
    <property type="protein sequence ID" value="TKV82953.1"/>
    <property type="molecule type" value="Genomic_DNA"/>
</dbReference>
<dbReference type="PIRSF" id="PIRSF033328">
    <property type="entry name" value="Phest_Mll4975"/>
    <property type="match status" value="1"/>
</dbReference>
<protein>
    <submittedName>
        <fullName evidence="1">DUF1045 domain-containing protein</fullName>
    </submittedName>
</protein>
<dbReference type="Gene3D" id="3.90.1140.10">
    <property type="entry name" value="Cyclic phosphodiesterase"/>
    <property type="match status" value="1"/>
</dbReference>
<dbReference type="AlphaFoldDB" id="A0A4U6S7F5"/>
<comment type="caution">
    <text evidence="1">The sequence shown here is derived from an EMBL/GenBank/DDBJ whole genome shotgun (WGS) entry which is preliminary data.</text>
</comment>
<gene>
    <name evidence="1" type="ORF">FDV58_06445</name>
</gene>
<sequence length="232" mass="25841">MASTPRYAIYYAPSPDSALHRFGSTLLGYDAVSGDDLPFPDGVASDWHEVTEDPRKYGFHATLKAPTALVDGRSEAELLDACAAFAGRARRIPVIEPVVDAISGFIAVIPAGRSDELQQLAADCVTEFDAFRAPLTAADRARRKPERLTARQCDYLDRWGYPYVMEEFRFHMTLTGRLSDERRGPIVAQLRTRFAAIELASLAIDRIALFKQTDTASRFRITGSWPLRADRD</sequence>
<dbReference type="RefSeq" id="WP_137477274.1">
    <property type="nucleotide sequence ID" value="NZ_SZZP01000003.1"/>
</dbReference>
<proteinExistence type="predicted"/>
<reference evidence="1 2" key="1">
    <citation type="submission" date="2019-05" db="EMBL/GenBank/DDBJ databases">
        <title>Draft Genome of Bradyrhizobium elkanii strain SEMIA 938, Used in Commercial Inoculants for Lupinus spp. in Brazil.</title>
        <authorList>
            <person name="Hungria M."/>
            <person name="Delamuta J.R.M."/>
            <person name="Ribeiro R.A."/>
            <person name="Nogueira M.A."/>
        </authorList>
    </citation>
    <scope>NUCLEOTIDE SEQUENCE [LARGE SCALE GENOMIC DNA]</scope>
    <source>
        <strain evidence="1 2">Semia 938</strain>
    </source>
</reference>
<accession>A0A4U6S7F5</accession>
<dbReference type="Pfam" id="PF06299">
    <property type="entry name" value="DUF1045"/>
    <property type="match status" value="1"/>
</dbReference>
<evidence type="ECO:0000313" key="1">
    <source>
        <dbReference type="EMBL" id="TKV82953.1"/>
    </source>
</evidence>
<dbReference type="NCBIfam" id="TIGR03223">
    <property type="entry name" value="Phn_opern_protn"/>
    <property type="match status" value="1"/>
</dbReference>